<dbReference type="GO" id="GO:0009236">
    <property type="term" value="P:cobalamin biosynthetic process"/>
    <property type="evidence" value="ECO:0007669"/>
    <property type="project" value="UniProtKB-UniRule"/>
</dbReference>
<keyword evidence="4 7" id="KW-0169">Cobalamin biosynthesis</keyword>
<dbReference type="AlphaFoldDB" id="A0A0X8X9P5"/>
<dbReference type="Proteomes" id="UP000218890">
    <property type="component" value="Chromosome"/>
</dbReference>
<evidence type="ECO:0000313" key="10">
    <source>
        <dbReference type="EMBL" id="BAU57632.1"/>
    </source>
</evidence>
<evidence type="ECO:0000259" key="9">
    <source>
        <dbReference type="Pfam" id="PF07685"/>
    </source>
</evidence>
<keyword evidence="11" id="KW-1185">Reference proteome</keyword>
<keyword evidence="5 7" id="KW-0315">Glutamine amidotransferase</keyword>
<dbReference type="InterPro" id="IPR004459">
    <property type="entry name" value="CobQ_synth"/>
</dbReference>
<dbReference type="EMBL" id="AP017372">
    <property type="protein sequence ID" value="BAU57632.1"/>
    <property type="molecule type" value="Genomic_DNA"/>
</dbReference>
<feature type="active site" description="Nucleophile" evidence="7">
    <location>
        <position position="332"/>
    </location>
</feature>
<evidence type="ECO:0000313" key="11">
    <source>
        <dbReference type="Proteomes" id="UP000218890"/>
    </source>
</evidence>
<dbReference type="CDD" id="cd05389">
    <property type="entry name" value="CobQ_N"/>
    <property type="match status" value="1"/>
</dbReference>
<dbReference type="Gene3D" id="3.40.50.300">
    <property type="entry name" value="P-loop containing nucleotide triphosphate hydrolases"/>
    <property type="match status" value="1"/>
</dbReference>
<dbReference type="InterPro" id="IPR027417">
    <property type="entry name" value="P-loop_NTPase"/>
</dbReference>
<comment type="pathway">
    <text evidence="1 7">Cofactor biosynthesis; adenosylcobalamin biosynthesis.</text>
</comment>
<dbReference type="GO" id="GO:0015420">
    <property type="term" value="F:ABC-type vitamin B12 transporter activity"/>
    <property type="evidence" value="ECO:0007669"/>
    <property type="project" value="UniProtKB-UniRule"/>
</dbReference>
<evidence type="ECO:0000259" key="8">
    <source>
        <dbReference type="Pfam" id="PF01656"/>
    </source>
</evidence>
<dbReference type="GO" id="GO:0003824">
    <property type="term" value="F:catalytic activity"/>
    <property type="evidence" value="ECO:0007669"/>
    <property type="project" value="InterPro"/>
</dbReference>
<dbReference type="NCBIfam" id="TIGR00313">
    <property type="entry name" value="cobQ"/>
    <property type="match status" value="1"/>
</dbReference>
<sequence length="477" mass="50959">MIPPALMLQGTCSGAGKTALTAGLCRLLARRGVRVAPFKPQNMSNNAAVTVDGGEIGRGQWLQALAAGVEPHSDMNPVLFKPEAERTAQVIVQGKVAGRLQASSFCQAREPLLPQAMESYQRLREAYDVVLIEGAGSPAEPNLRQGDIANMGFAAAADVPVWLIGDIDRGGVFASLLGTLEWLDAADRARIEGFVINRFRGSRELLGTAPVQLEKRTGVPVLGVVPSLPDLHLPEEDAPYRMAGPRGSGGSLKVAVVAYPRLSNHDDFDALDAESGVHVRFVRTAHDVDGADLVILPGSKHVLSDLAWLRSCGIEQALLRHVRYGGKVIGICGGLQMLGECLDDPHGIEGDAGGSASGLGLLPIVTSLAPDKYLSEVEQIAAWPAPVQVSGYEIHHGVSEYNPVIPGGGEDIFPFVARSADGRVLGSYLHRLFDSGPFRRALLIELFGMESGEEDEWQRVIDELDRLADLLEESIGV</sequence>
<proteinExistence type="inferred from homology"/>
<dbReference type="UniPathway" id="UPA00148"/>
<organism evidence="10 11">
    <name type="scientific">Halorhodospira halochloris</name>
    <name type="common">Ectothiorhodospira halochloris</name>
    <dbReference type="NCBI Taxonomy" id="1052"/>
    <lineage>
        <taxon>Bacteria</taxon>
        <taxon>Pseudomonadati</taxon>
        <taxon>Pseudomonadota</taxon>
        <taxon>Gammaproteobacteria</taxon>
        <taxon>Chromatiales</taxon>
        <taxon>Ectothiorhodospiraceae</taxon>
        <taxon>Halorhodospira</taxon>
    </lineage>
</organism>
<feature type="domain" description="CobB/CobQ-like glutamine amidotransferase" evidence="9">
    <location>
        <begin position="253"/>
        <end position="437"/>
    </location>
</feature>
<evidence type="ECO:0000256" key="2">
    <source>
        <dbReference type="ARBA" id="ARBA00006205"/>
    </source>
</evidence>
<dbReference type="InterPro" id="IPR002586">
    <property type="entry name" value="CobQ/CobB/MinD/ParA_Nub-bd_dom"/>
</dbReference>
<accession>A0A0X8X9P5</accession>
<evidence type="ECO:0000256" key="7">
    <source>
        <dbReference type="HAMAP-Rule" id="MF_00028"/>
    </source>
</evidence>
<dbReference type="PANTHER" id="PTHR21343">
    <property type="entry name" value="DETHIOBIOTIN SYNTHETASE"/>
    <property type="match status" value="1"/>
</dbReference>
<dbReference type="NCBIfam" id="NF001989">
    <property type="entry name" value="PRK00784.1"/>
    <property type="match status" value="1"/>
</dbReference>
<evidence type="ECO:0000256" key="4">
    <source>
        <dbReference type="ARBA" id="ARBA00022573"/>
    </source>
</evidence>
<dbReference type="SUPFAM" id="SSF52317">
    <property type="entry name" value="Class I glutamine amidotransferase-like"/>
    <property type="match status" value="1"/>
</dbReference>
<feature type="domain" description="CobQ/CobB/MinD/ParA nucleotide binding" evidence="8">
    <location>
        <begin position="7"/>
        <end position="236"/>
    </location>
</feature>
<dbReference type="PANTHER" id="PTHR21343:SF1">
    <property type="entry name" value="COBYRIC ACID SYNTHASE"/>
    <property type="match status" value="1"/>
</dbReference>
<evidence type="ECO:0000256" key="6">
    <source>
        <dbReference type="ARBA" id="ARBA00025166"/>
    </source>
</evidence>
<dbReference type="InterPro" id="IPR029062">
    <property type="entry name" value="Class_I_gatase-like"/>
</dbReference>
<dbReference type="Gene3D" id="3.40.50.880">
    <property type="match status" value="1"/>
</dbReference>
<dbReference type="SUPFAM" id="SSF52540">
    <property type="entry name" value="P-loop containing nucleoside triphosphate hydrolases"/>
    <property type="match status" value="1"/>
</dbReference>
<evidence type="ECO:0000256" key="3">
    <source>
        <dbReference type="ARBA" id="ARBA00019833"/>
    </source>
</evidence>
<dbReference type="CDD" id="cd01750">
    <property type="entry name" value="GATase1_CobQ"/>
    <property type="match status" value="1"/>
</dbReference>
<name>A0A0X8X9P5_HALHR</name>
<dbReference type="Pfam" id="PF01656">
    <property type="entry name" value="CbiA"/>
    <property type="match status" value="1"/>
</dbReference>
<dbReference type="InterPro" id="IPR033949">
    <property type="entry name" value="CobQ_GATase1"/>
</dbReference>
<dbReference type="InterPro" id="IPR047045">
    <property type="entry name" value="CobQ_N"/>
</dbReference>
<dbReference type="OrthoDB" id="9808302at2"/>
<protein>
    <recommendedName>
        <fullName evidence="3 7">Cobyric acid synthase</fullName>
    </recommendedName>
</protein>
<comment type="similarity">
    <text evidence="2 7">Belongs to the CobB/CobQ family. CobQ subfamily.</text>
</comment>
<evidence type="ECO:0000256" key="5">
    <source>
        <dbReference type="ARBA" id="ARBA00022962"/>
    </source>
</evidence>
<dbReference type="Pfam" id="PF07685">
    <property type="entry name" value="GATase_3"/>
    <property type="match status" value="1"/>
</dbReference>
<reference evidence="10" key="1">
    <citation type="submission" date="2016-02" db="EMBL/GenBank/DDBJ databases">
        <title>Halorhodospira halochloris DSM-1059 complete genome, version 2.</title>
        <authorList>
            <person name="Tsukatani Y."/>
        </authorList>
    </citation>
    <scope>NUCLEOTIDE SEQUENCE</scope>
    <source>
        <strain evidence="10">DSM 1059</strain>
    </source>
</reference>
<dbReference type="KEGG" id="hhk:HH1059_09380"/>
<dbReference type="RefSeq" id="WP_096408845.1">
    <property type="nucleotide sequence ID" value="NZ_AP017372.2"/>
</dbReference>
<comment type="function">
    <text evidence="6 7">Catalyzes amidations at positions B, D, E, and G on adenosylcobyrinic A,C-diamide. NH(2) groups are provided by glutamine, and one molecule of ATP is hydrogenolyzed for each amidation.</text>
</comment>
<feature type="active site" evidence="7">
    <location>
        <position position="430"/>
    </location>
</feature>
<evidence type="ECO:0000256" key="1">
    <source>
        <dbReference type="ARBA" id="ARBA00004953"/>
    </source>
</evidence>
<dbReference type="HAMAP" id="MF_00028">
    <property type="entry name" value="CobQ"/>
    <property type="match status" value="1"/>
</dbReference>
<gene>
    <name evidence="7" type="primary">cobQ</name>
    <name evidence="10" type="synonym">cobQ_2</name>
    <name evidence="10" type="ORF">HH1059_09380</name>
</gene>
<dbReference type="InterPro" id="IPR011698">
    <property type="entry name" value="GATase_3"/>
</dbReference>
<dbReference type="PROSITE" id="PS51274">
    <property type="entry name" value="GATASE_COBBQ"/>
    <property type="match status" value="1"/>
</dbReference>